<evidence type="ECO:0000313" key="1">
    <source>
        <dbReference type="EMBL" id="MBA0805482.1"/>
    </source>
</evidence>
<dbReference type="Proteomes" id="UP000593560">
    <property type="component" value="Unassembled WGS sequence"/>
</dbReference>
<sequence length="32" mass="3896">MMTMETLIFQSKMRALLWIRSVYDGLLMWDSK</sequence>
<dbReference type="OrthoDB" id="10453290at2759"/>
<keyword evidence="2" id="KW-1185">Reference proteome</keyword>
<dbReference type="EMBL" id="JABFAD010000008">
    <property type="protein sequence ID" value="MBA0805482.1"/>
    <property type="molecule type" value="Genomic_DNA"/>
</dbReference>
<protein>
    <submittedName>
        <fullName evidence="1">Uncharacterized protein</fullName>
    </submittedName>
</protein>
<evidence type="ECO:0000313" key="2">
    <source>
        <dbReference type="Proteomes" id="UP000593560"/>
    </source>
</evidence>
<organism evidence="1 2">
    <name type="scientific">Gossypium harknessii</name>
    <dbReference type="NCBI Taxonomy" id="34285"/>
    <lineage>
        <taxon>Eukaryota</taxon>
        <taxon>Viridiplantae</taxon>
        <taxon>Streptophyta</taxon>
        <taxon>Embryophyta</taxon>
        <taxon>Tracheophyta</taxon>
        <taxon>Spermatophyta</taxon>
        <taxon>Magnoliopsida</taxon>
        <taxon>eudicotyledons</taxon>
        <taxon>Gunneridae</taxon>
        <taxon>Pentapetalae</taxon>
        <taxon>rosids</taxon>
        <taxon>malvids</taxon>
        <taxon>Malvales</taxon>
        <taxon>Malvaceae</taxon>
        <taxon>Malvoideae</taxon>
        <taxon>Gossypium</taxon>
    </lineage>
</organism>
<name>A0A7J9H6X9_9ROSI</name>
<reference evidence="1 2" key="1">
    <citation type="journal article" date="2019" name="Genome Biol. Evol.">
        <title>Insights into the evolution of the New World diploid cottons (Gossypium, subgenus Houzingenia) based on genome sequencing.</title>
        <authorList>
            <person name="Grover C.E."/>
            <person name="Arick M.A. 2nd"/>
            <person name="Thrash A."/>
            <person name="Conover J.L."/>
            <person name="Sanders W.S."/>
            <person name="Peterson D.G."/>
            <person name="Frelichowski J.E."/>
            <person name="Scheffler J.A."/>
            <person name="Scheffler B.E."/>
            <person name="Wendel J.F."/>
        </authorList>
    </citation>
    <scope>NUCLEOTIDE SEQUENCE [LARGE SCALE GENOMIC DNA]</scope>
    <source>
        <strain evidence="1">0</strain>
        <tissue evidence="1">Leaf</tissue>
    </source>
</reference>
<accession>A0A7J9H6X9</accession>
<proteinExistence type="predicted"/>
<comment type="caution">
    <text evidence="1">The sequence shown here is derived from an EMBL/GenBank/DDBJ whole genome shotgun (WGS) entry which is preliminary data.</text>
</comment>
<gene>
    <name evidence="1" type="ORF">Gohar_004995</name>
</gene>
<dbReference type="AlphaFoldDB" id="A0A7J9H6X9"/>